<accession>A0A1E8CM20</accession>
<dbReference type="RefSeq" id="WP_070117621.1">
    <property type="nucleotide sequence ID" value="NZ_MASR01000001.1"/>
</dbReference>
<protein>
    <submittedName>
        <fullName evidence="1">Uncharacterized protein</fullName>
    </submittedName>
</protein>
<dbReference type="AlphaFoldDB" id="A0A1E8CM20"/>
<dbReference type="STRING" id="1524254.PHACT_10080"/>
<evidence type="ECO:0000313" key="1">
    <source>
        <dbReference type="EMBL" id="OFE13443.1"/>
    </source>
</evidence>
<comment type="caution">
    <text evidence="1">The sequence shown here is derived from an EMBL/GenBank/DDBJ whole genome shotgun (WGS) entry which is preliminary data.</text>
</comment>
<proteinExistence type="predicted"/>
<reference evidence="2" key="1">
    <citation type="submission" date="2016-07" db="EMBL/GenBank/DDBJ databases">
        <authorList>
            <person name="Florea S."/>
            <person name="Webb J.S."/>
            <person name="Jaromczyk J."/>
            <person name="Schardl C.L."/>
        </authorList>
    </citation>
    <scope>NUCLEOTIDE SEQUENCE [LARGE SCALE GENOMIC DNA]</scope>
    <source>
        <strain evidence="2">KCTC 42131</strain>
    </source>
</reference>
<sequence>MLARVALVIQLLFQVSCVGSSRGQDTPEYWAEIFRQYPSGEVHQKLNNFLGEKPIAEQMEFRDRVTEARLSTIRASSLEEAGYQSYETAYLDLIDVINRAEDAGDPIHGLENYWREMKLMLDSPFRFYGGEVVSLIPVSRMTAEQQRQLALVTAAMNFSYAKNLAVEGVPLRLTESTEEMAVWIGGLPIIGYGSVLYSAKIELALQSGEPIQIVHR</sequence>
<dbReference type="Proteomes" id="UP000175669">
    <property type="component" value="Unassembled WGS sequence"/>
</dbReference>
<organism evidence="1 2">
    <name type="scientific">Pseudohongiella acticola</name>
    <dbReference type="NCBI Taxonomy" id="1524254"/>
    <lineage>
        <taxon>Bacteria</taxon>
        <taxon>Pseudomonadati</taxon>
        <taxon>Pseudomonadota</taxon>
        <taxon>Gammaproteobacteria</taxon>
        <taxon>Pseudomonadales</taxon>
        <taxon>Pseudohongiellaceae</taxon>
        <taxon>Pseudohongiella</taxon>
    </lineage>
</organism>
<dbReference type="EMBL" id="MASR01000001">
    <property type="protein sequence ID" value="OFE13443.1"/>
    <property type="molecule type" value="Genomic_DNA"/>
</dbReference>
<keyword evidence="2" id="KW-1185">Reference proteome</keyword>
<gene>
    <name evidence="1" type="ORF">PHACT_10080</name>
</gene>
<name>A0A1E8CM20_9GAMM</name>
<evidence type="ECO:0000313" key="2">
    <source>
        <dbReference type="Proteomes" id="UP000175669"/>
    </source>
</evidence>